<dbReference type="EMBL" id="RBNJ01015369">
    <property type="protein sequence ID" value="RUS24640.1"/>
    <property type="molecule type" value="Genomic_DNA"/>
</dbReference>
<dbReference type="AlphaFoldDB" id="A0A433Q4C6"/>
<accession>A0A433Q4C6</accession>
<proteinExistence type="predicted"/>
<feature type="region of interest" description="Disordered" evidence="1">
    <location>
        <begin position="1"/>
        <end position="55"/>
    </location>
</feature>
<evidence type="ECO:0000313" key="2">
    <source>
        <dbReference type="EMBL" id="RUS21406.1"/>
    </source>
</evidence>
<evidence type="ECO:0000256" key="1">
    <source>
        <dbReference type="SAM" id="MobiDB-lite"/>
    </source>
</evidence>
<comment type="caution">
    <text evidence="3">The sequence shown here is derived from an EMBL/GenBank/DDBJ whole genome shotgun (WGS) entry which is preliminary data.</text>
</comment>
<dbReference type="EMBL" id="RBNJ01020591">
    <property type="protein sequence ID" value="RUS21406.1"/>
    <property type="molecule type" value="Genomic_DNA"/>
</dbReference>
<evidence type="ECO:0000313" key="4">
    <source>
        <dbReference type="Proteomes" id="UP000274822"/>
    </source>
</evidence>
<organism evidence="3 4">
    <name type="scientific">Jimgerdemannia flammicorona</name>
    <dbReference type="NCBI Taxonomy" id="994334"/>
    <lineage>
        <taxon>Eukaryota</taxon>
        <taxon>Fungi</taxon>
        <taxon>Fungi incertae sedis</taxon>
        <taxon>Mucoromycota</taxon>
        <taxon>Mucoromycotina</taxon>
        <taxon>Endogonomycetes</taxon>
        <taxon>Endogonales</taxon>
        <taxon>Endogonaceae</taxon>
        <taxon>Jimgerdemannia</taxon>
    </lineage>
</organism>
<name>A0A433Q4C6_9FUNG</name>
<reference evidence="3 4" key="1">
    <citation type="journal article" date="2018" name="New Phytol.">
        <title>Phylogenomics of Endogonaceae and evolution of mycorrhizas within Mucoromycota.</title>
        <authorList>
            <person name="Chang Y."/>
            <person name="Desiro A."/>
            <person name="Na H."/>
            <person name="Sandor L."/>
            <person name="Lipzen A."/>
            <person name="Clum A."/>
            <person name="Barry K."/>
            <person name="Grigoriev I.V."/>
            <person name="Martin F.M."/>
            <person name="Stajich J.E."/>
            <person name="Smith M.E."/>
            <person name="Bonito G."/>
            <person name="Spatafora J.W."/>
        </authorList>
    </citation>
    <scope>NUCLEOTIDE SEQUENCE [LARGE SCALE GENOMIC DNA]</scope>
    <source>
        <strain evidence="3 4">AD002</strain>
    </source>
</reference>
<protein>
    <submittedName>
        <fullName evidence="3">Uncharacterized protein</fullName>
    </submittedName>
</protein>
<sequence>MQLHRDEQVDGEYMNSEQVSGEQVDGEQPTSPRAKRAQLQQRLRRNCQPKASSGLDGGLKLEHIKVLPPAKKNDFTKQSLETLLGFQPLSISTMKPRHISKAFEYHTAPWLT</sequence>
<evidence type="ECO:0000313" key="3">
    <source>
        <dbReference type="EMBL" id="RUS24640.1"/>
    </source>
</evidence>
<keyword evidence="4" id="KW-1185">Reference proteome</keyword>
<dbReference type="Proteomes" id="UP000274822">
    <property type="component" value="Unassembled WGS sequence"/>
</dbReference>
<gene>
    <name evidence="3" type="ORF">BC938DRAFT_473289</name>
    <name evidence="2" type="ORF">BC938DRAFT_475414</name>
</gene>